<reference evidence="3 4" key="1">
    <citation type="submission" date="2024-09" db="EMBL/GenBank/DDBJ databases">
        <authorList>
            <person name="Sun Q."/>
            <person name="Mori K."/>
        </authorList>
    </citation>
    <scope>NUCLEOTIDE SEQUENCE [LARGE SCALE GENOMIC DNA]</scope>
    <source>
        <strain evidence="3 4">TBRC 2205</strain>
    </source>
</reference>
<evidence type="ECO:0000256" key="2">
    <source>
        <dbReference type="SAM" id="Phobius"/>
    </source>
</evidence>
<feature type="region of interest" description="Disordered" evidence="1">
    <location>
        <begin position="1"/>
        <end position="25"/>
    </location>
</feature>
<evidence type="ECO:0000256" key="1">
    <source>
        <dbReference type="SAM" id="MobiDB-lite"/>
    </source>
</evidence>
<dbReference type="RefSeq" id="WP_377335643.1">
    <property type="nucleotide sequence ID" value="NZ_JBHLUE010000002.1"/>
</dbReference>
<evidence type="ECO:0000313" key="3">
    <source>
        <dbReference type="EMBL" id="MFC0563274.1"/>
    </source>
</evidence>
<protein>
    <recommendedName>
        <fullName evidence="5">DUF2567 domain-containing protein</fullName>
    </recommendedName>
</protein>
<dbReference type="Proteomes" id="UP001589894">
    <property type="component" value="Unassembled WGS sequence"/>
</dbReference>
<keyword evidence="2" id="KW-0812">Transmembrane</keyword>
<accession>A0ABV6NRG0</accession>
<keyword evidence="4" id="KW-1185">Reference proteome</keyword>
<keyword evidence="2" id="KW-1133">Transmembrane helix</keyword>
<feature type="transmembrane region" description="Helical" evidence="2">
    <location>
        <begin position="182"/>
        <end position="201"/>
    </location>
</feature>
<feature type="transmembrane region" description="Helical" evidence="2">
    <location>
        <begin position="87"/>
        <end position="107"/>
    </location>
</feature>
<evidence type="ECO:0008006" key="5">
    <source>
        <dbReference type="Google" id="ProtNLM"/>
    </source>
</evidence>
<gene>
    <name evidence="3" type="ORF">ACFFHU_03705</name>
</gene>
<sequence>MSYPGSAPVAEADPHRPAAPVRPGRRRPVAVTGAAALLTLMAAVGLVHALIGLSILSGTVARFRSATASTAADHAQLTVAVTLIRGAAALATLIAVGMAVLLGLLALGLLRGTRGSRLAVWAVSAIGLLLGCGALAVTGLQRVVPLDFRPEDLATEQLVRAAAGAYPAWWAPLGAALSTGQALGYLVVALLLALPAANAYFDRTDADFPAADRPVR</sequence>
<comment type="caution">
    <text evidence="3">The sequence shown here is derived from an EMBL/GenBank/DDBJ whole genome shotgun (WGS) entry which is preliminary data.</text>
</comment>
<organism evidence="3 4">
    <name type="scientific">Plantactinospora siamensis</name>
    <dbReference type="NCBI Taxonomy" id="555372"/>
    <lineage>
        <taxon>Bacteria</taxon>
        <taxon>Bacillati</taxon>
        <taxon>Actinomycetota</taxon>
        <taxon>Actinomycetes</taxon>
        <taxon>Micromonosporales</taxon>
        <taxon>Micromonosporaceae</taxon>
        <taxon>Plantactinospora</taxon>
    </lineage>
</organism>
<feature type="transmembrane region" description="Helical" evidence="2">
    <location>
        <begin position="119"/>
        <end position="140"/>
    </location>
</feature>
<dbReference type="EMBL" id="JBHLUE010000002">
    <property type="protein sequence ID" value="MFC0563274.1"/>
    <property type="molecule type" value="Genomic_DNA"/>
</dbReference>
<proteinExistence type="predicted"/>
<feature type="transmembrane region" description="Helical" evidence="2">
    <location>
        <begin position="29"/>
        <end position="56"/>
    </location>
</feature>
<keyword evidence="2" id="KW-0472">Membrane</keyword>
<evidence type="ECO:0000313" key="4">
    <source>
        <dbReference type="Proteomes" id="UP001589894"/>
    </source>
</evidence>
<name>A0ABV6NRG0_9ACTN</name>